<evidence type="ECO:0000259" key="12">
    <source>
        <dbReference type="PROSITE" id="PS51671"/>
    </source>
</evidence>
<dbReference type="PIRSF" id="PIRSF001500">
    <property type="entry name" value="Chor_mut_pdt_Ppr"/>
    <property type="match status" value="1"/>
</dbReference>
<organism evidence="13 14">
    <name type="scientific">Phototrophicus methaneseepsis</name>
    <dbReference type="NCBI Taxonomy" id="2710758"/>
    <lineage>
        <taxon>Bacteria</taxon>
        <taxon>Bacillati</taxon>
        <taxon>Chloroflexota</taxon>
        <taxon>Candidatus Thermofontia</taxon>
        <taxon>Phototrophicales</taxon>
        <taxon>Phototrophicaceae</taxon>
        <taxon>Phototrophicus</taxon>
    </lineage>
</organism>
<dbReference type="SUPFAM" id="SSF53850">
    <property type="entry name" value="Periplasmic binding protein-like II"/>
    <property type="match status" value="1"/>
</dbReference>
<dbReference type="CDD" id="cd04905">
    <property type="entry name" value="ACT_CM-PDT"/>
    <property type="match status" value="1"/>
</dbReference>
<evidence type="ECO:0000256" key="1">
    <source>
        <dbReference type="ARBA" id="ARBA00004741"/>
    </source>
</evidence>
<dbReference type="Proteomes" id="UP000594468">
    <property type="component" value="Chromosome"/>
</dbReference>
<dbReference type="InterPro" id="IPR002912">
    <property type="entry name" value="ACT_dom"/>
</dbReference>
<comment type="pathway">
    <text evidence="1 10">Amino-acid biosynthesis; L-phenylalanine biosynthesis; phenylpyruvate from prephenate: step 1/1.</text>
</comment>
<dbReference type="InterPro" id="IPR045865">
    <property type="entry name" value="ACT-like_dom_sf"/>
</dbReference>
<evidence type="ECO:0000256" key="5">
    <source>
        <dbReference type="ARBA" id="ARBA00023141"/>
    </source>
</evidence>
<dbReference type="EC" id="4.2.1.51" evidence="2 10"/>
<dbReference type="EMBL" id="CP062983">
    <property type="protein sequence ID" value="QPC81659.1"/>
    <property type="molecule type" value="Genomic_DNA"/>
</dbReference>
<proteinExistence type="predicted"/>
<evidence type="ECO:0000256" key="3">
    <source>
        <dbReference type="ARBA" id="ARBA00021872"/>
    </source>
</evidence>
<dbReference type="PANTHER" id="PTHR21022">
    <property type="entry name" value="PREPHENATE DEHYDRATASE P PROTEIN"/>
    <property type="match status" value="1"/>
</dbReference>
<evidence type="ECO:0000256" key="9">
    <source>
        <dbReference type="PIRSR" id="PIRSR001500-2"/>
    </source>
</evidence>
<reference evidence="13 14" key="1">
    <citation type="submission" date="2020-02" db="EMBL/GenBank/DDBJ databases">
        <authorList>
            <person name="Zheng R.K."/>
            <person name="Sun C.M."/>
        </authorList>
    </citation>
    <scope>NUCLEOTIDE SEQUENCE [LARGE SCALE GENOMIC DNA]</scope>
    <source>
        <strain evidence="14">rifampicinis</strain>
    </source>
</reference>
<dbReference type="GO" id="GO:0005737">
    <property type="term" value="C:cytoplasm"/>
    <property type="evidence" value="ECO:0007669"/>
    <property type="project" value="TreeGrafter"/>
</dbReference>
<dbReference type="InterPro" id="IPR001086">
    <property type="entry name" value="Preph_deHydtase"/>
</dbReference>
<dbReference type="InterPro" id="IPR008242">
    <property type="entry name" value="Chor_mutase/pphenate_deHydtase"/>
</dbReference>
<keyword evidence="6 10" id="KW-0584">Phenylalanine biosynthesis</keyword>
<dbReference type="Gene3D" id="3.30.70.260">
    <property type="match status" value="1"/>
</dbReference>
<evidence type="ECO:0000256" key="10">
    <source>
        <dbReference type="RuleBase" id="RU361254"/>
    </source>
</evidence>
<dbReference type="PANTHER" id="PTHR21022:SF19">
    <property type="entry name" value="PREPHENATE DEHYDRATASE-RELATED"/>
    <property type="match status" value="1"/>
</dbReference>
<dbReference type="Gene3D" id="3.40.190.10">
    <property type="entry name" value="Periplasmic binding protein-like II"/>
    <property type="match status" value="2"/>
</dbReference>
<keyword evidence="7 10" id="KW-0456">Lyase</keyword>
<dbReference type="RefSeq" id="WP_195169730.1">
    <property type="nucleotide sequence ID" value="NZ_CP062983.1"/>
</dbReference>
<evidence type="ECO:0000259" key="11">
    <source>
        <dbReference type="PROSITE" id="PS51171"/>
    </source>
</evidence>
<keyword evidence="5 10" id="KW-0057">Aromatic amino acid biosynthesis</keyword>
<dbReference type="KEGG" id="pmet:G4Y79_18485"/>
<evidence type="ECO:0000313" key="13">
    <source>
        <dbReference type="EMBL" id="QPC81659.1"/>
    </source>
</evidence>
<dbReference type="CDD" id="cd13631">
    <property type="entry name" value="PBP2_Ct-PDT_like"/>
    <property type="match status" value="1"/>
</dbReference>
<evidence type="ECO:0000256" key="8">
    <source>
        <dbReference type="ARBA" id="ARBA00047848"/>
    </source>
</evidence>
<gene>
    <name evidence="10 13" type="primary">pheA</name>
    <name evidence="13" type="ORF">G4Y79_18485</name>
</gene>
<dbReference type="FunFam" id="3.30.70.260:FF:000012">
    <property type="entry name" value="Prephenate dehydratase"/>
    <property type="match status" value="1"/>
</dbReference>
<dbReference type="Pfam" id="PF00800">
    <property type="entry name" value="PDT"/>
    <property type="match status" value="1"/>
</dbReference>
<name>A0A7S8IDS7_9CHLR</name>
<dbReference type="PROSITE" id="PS00858">
    <property type="entry name" value="PREPHENATE_DEHYDR_2"/>
    <property type="match status" value="1"/>
</dbReference>
<dbReference type="PROSITE" id="PS51171">
    <property type="entry name" value="PREPHENATE_DEHYDR_3"/>
    <property type="match status" value="1"/>
</dbReference>
<dbReference type="AlphaFoldDB" id="A0A7S8IDS7"/>
<feature type="site" description="Essential for prephenate dehydratase activity" evidence="9">
    <location>
        <position position="181"/>
    </location>
</feature>
<keyword evidence="14" id="KW-1185">Reference proteome</keyword>
<dbReference type="SUPFAM" id="SSF55021">
    <property type="entry name" value="ACT-like"/>
    <property type="match status" value="1"/>
</dbReference>
<evidence type="ECO:0000256" key="2">
    <source>
        <dbReference type="ARBA" id="ARBA00013147"/>
    </source>
</evidence>
<dbReference type="PROSITE" id="PS51671">
    <property type="entry name" value="ACT"/>
    <property type="match status" value="1"/>
</dbReference>
<sequence>MSAQTSPDSQKKVAYLGIKGAYSERAAAQYFGSAMEDVQCPSFAVILNLVENGDVDHGILPIENSLAGTVSQSYELLTDHHVKIQGEVILKIEHALLALPGTRLEDLKQVRSHPQALAQCAAFLKAHNLEPVSWYNTAGSAKDLAAEPVSGVGAIAGADVAEMYGLDVLATNIQDIPENYTRFFVLGQQEVPPAENNKTSLIFTTKHKPGALVACLQCFAGRGINLTKIESRPLRDRPWEYIFYMDFEGHTEDTTFQAAFADLQEHTAFVRVLGSYPAAVMPVAEEK</sequence>
<dbReference type="NCBIfam" id="NF008865">
    <property type="entry name" value="PRK11898.1"/>
    <property type="match status" value="1"/>
</dbReference>
<keyword evidence="4 10" id="KW-0028">Amino-acid biosynthesis</keyword>
<dbReference type="InterPro" id="IPR018528">
    <property type="entry name" value="Preph_deHydtase_CS"/>
</dbReference>
<dbReference type="UniPathway" id="UPA00121">
    <property type="reaction ID" value="UER00345"/>
</dbReference>
<evidence type="ECO:0000256" key="6">
    <source>
        <dbReference type="ARBA" id="ARBA00023222"/>
    </source>
</evidence>
<comment type="catalytic activity">
    <reaction evidence="8 10">
        <text>prephenate + H(+) = 3-phenylpyruvate + CO2 + H2O</text>
        <dbReference type="Rhea" id="RHEA:21648"/>
        <dbReference type="ChEBI" id="CHEBI:15377"/>
        <dbReference type="ChEBI" id="CHEBI:15378"/>
        <dbReference type="ChEBI" id="CHEBI:16526"/>
        <dbReference type="ChEBI" id="CHEBI:18005"/>
        <dbReference type="ChEBI" id="CHEBI:29934"/>
        <dbReference type="EC" id="4.2.1.51"/>
    </reaction>
</comment>
<feature type="domain" description="ACT" evidence="12">
    <location>
        <begin position="200"/>
        <end position="277"/>
    </location>
</feature>
<protein>
    <recommendedName>
        <fullName evidence="3 10">Prephenate dehydratase</fullName>
        <shortName evidence="10">PDT</shortName>
        <ecNumber evidence="2 10">4.2.1.51</ecNumber>
    </recommendedName>
</protein>
<evidence type="ECO:0000313" key="14">
    <source>
        <dbReference type="Proteomes" id="UP000594468"/>
    </source>
</evidence>
<dbReference type="GO" id="GO:0009094">
    <property type="term" value="P:L-phenylalanine biosynthetic process"/>
    <property type="evidence" value="ECO:0007669"/>
    <property type="project" value="UniProtKB-UniPathway"/>
</dbReference>
<feature type="domain" description="Prephenate dehydratase" evidence="11">
    <location>
        <begin position="12"/>
        <end position="188"/>
    </location>
</feature>
<evidence type="ECO:0000256" key="7">
    <source>
        <dbReference type="ARBA" id="ARBA00023239"/>
    </source>
</evidence>
<accession>A0A7S8IDS7</accession>
<dbReference type="GO" id="GO:0004664">
    <property type="term" value="F:prephenate dehydratase activity"/>
    <property type="evidence" value="ECO:0007669"/>
    <property type="project" value="UniProtKB-UniRule"/>
</dbReference>
<evidence type="ECO:0000256" key="4">
    <source>
        <dbReference type="ARBA" id="ARBA00022605"/>
    </source>
</evidence>